<gene>
    <name evidence="4" type="ORF">HZZ05_10525</name>
</gene>
<dbReference type="PANTHER" id="PTHR24094">
    <property type="entry name" value="SECRETED PROTEIN"/>
    <property type="match status" value="1"/>
</dbReference>
<evidence type="ECO:0000259" key="3">
    <source>
        <dbReference type="Pfam" id="PF07510"/>
    </source>
</evidence>
<dbReference type="EMBL" id="JACBXV010000171">
    <property type="protein sequence ID" value="NYS69936.1"/>
    <property type="molecule type" value="Genomic_DNA"/>
</dbReference>
<feature type="region of interest" description="Disordered" evidence="1">
    <location>
        <begin position="1"/>
        <end position="45"/>
    </location>
</feature>
<dbReference type="GO" id="GO:0004519">
    <property type="term" value="F:endonuclease activity"/>
    <property type="evidence" value="ECO:0007669"/>
    <property type="project" value="UniProtKB-KW"/>
</dbReference>
<accession>A0A853EQG4</accession>
<organism evidence="4 5">
    <name type="scientific">Actinomyces bowdenii</name>
    <dbReference type="NCBI Taxonomy" id="131109"/>
    <lineage>
        <taxon>Bacteria</taxon>
        <taxon>Bacillati</taxon>
        <taxon>Actinomycetota</taxon>
        <taxon>Actinomycetes</taxon>
        <taxon>Actinomycetales</taxon>
        <taxon>Actinomycetaceae</taxon>
        <taxon>Actinomyces</taxon>
    </lineage>
</organism>
<proteinExistence type="predicted"/>
<feature type="transmembrane region" description="Helical" evidence="2">
    <location>
        <begin position="347"/>
        <end position="368"/>
    </location>
</feature>
<comment type="caution">
    <text evidence="4">The sequence shown here is derived from an EMBL/GenBank/DDBJ whole genome shotgun (WGS) entry which is preliminary data.</text>
</comment>
<feature type="compositionally biased region" description="Pro residues" evidence="1">
    <location>
        <begin position="8"/>
        <end position="18"/>
    </location>
</feature>
<keyword evidence="2" id="KW-0472">Membrane</keyword>
<dbReference type="Pfam" id="PF07510">
    <property type="entry name" value="GmrSD_C"/>
    <property type="match status" value="1"/>
</dbReference>
<evidence type="ECO:0000313" key="4">
    <source>
        <dbReference type="EMBL" id="NYS69936.1"/>
    </source>
</evidence>
<feature type="domain" description="GmrSD restriction endonucleases C-terminal" evidence="3">
    <location>
        <begin position="197"/>
        <end position="269"/>
    </location>
</feature>
<evidence type="ECO:0000256" key="1">
    <source>
        <dbReference type="SAM" id="MobiDB-lite"/>
    </source>
</evidence>
<keyword evidence="2" id="KW-1133">Transmembrane helix</keyword>
<sequence>MSWRRRPPAPAGRPPPGISIPRRPRVRPPRTPGGIPGPVRRSTPGPLGWSARLLPALIPLLACFPAHAAAQDPTPIGSSAPAEAAWDDRGSQVLGPQEALAALEALPADSPAPQSWGQGGSRKGWFGEAWLDVDGDGCDTRNEILARDLSRADYSRSPGIQGLHEARGAGAAVCPDATVWSGTLQDPYTGATIAFQRGQDTSATVQIDHVVPLNYLYAHGAWSWPERTRLLVANDPLNLLAVDGDANEAKGACGPATCPMGSSETGTWQTAAGQGWWPANRDYRCQYAQRFVSVASAYGLGLPQQDRDALHDALSDCLAGGDGTTSVLEDAAGTARQVGSRVAGSTVYLGLVALGALILGWGLIVRGARGRGRRGARRRSRPRR</sequence>
<evidence type="ECO:0000256" key="2">
    <source>
        <dbReference type="SAM" id="Phobius"/>
    </source>
</evidence>
<dbReference type="Proteomes" id="UP000572528">
    <property type="component" value="Unassembled WGS sequence"/>
</dbReference>
<dbReference type="AlphaFoldDB" id="A0A853EQG4"/>
<dbReference type="PANTHER" id="PTHR24094:SF15">
    <property type="entry name" value="AMP-DEPENDENT SYNTHETASE_LIGASE DOMAIN-CONTAINING PROTEIN-RELATED"/>
    <property type="match status" value="1"/>
</dbReference>
<keyword evidence="2" id="KW-0812">Transmembrane</keyword>
<reference evidence="4 5" key="1">
    <citation type="submission" date="2020-07" db="EMBL/GenBank/DDBJ databases">
        <title>MOT database genomes.</title>
        <authorList>
            <person name="Joseph S."/>
            <person name="Aduse-Opoku J."/>
            <person name="Hashim A."/>
            <person name="Wade W."/>
            <person name="Curtis M."/>
        </authorList>
    </citation>
    <scope>NUCLEOTIDE SEQUENCE [LARGE SCALE GENOMIC DNA]</scope>
    <source>
        <strain evidence="4 5">WMus004</strain>
    </source>
</reference>
<keyword evidence="4" id="KW-0540">Nuclease</keyword>
<keyword evidence="4" id="KW-0378">Hydrolase</keyword>
<keyword evidence="4" id="KW-0255">Endonuclease</keyword>
<dbReference type="InterPro" id="IPR011089">
    <property type="entry name" value="GmrSD_C"/>
</dbReference>
<protein>
    <submittedName>
        <fullName evidence="4">HNH endonuclease</fullName>
    </submittedName>
</protein>
<name>A0A853EQG4_9ACTO</name>
<evidence type="ECO:0000313" key="5">
    <source>
        <dbReference type="Proteomes" id="UP000572528"/>
    </source>
</evidence>